<evidence type="ECO:0000256" key="2">
    <source>
        <dbReference type="ARBA" id="ARBA00023125"/>
    </source>
</evidence>
<dbReference type="PRINTS" id="PR00037">
    <property type="entry name" value="HTHLACR"/>
</dbReference>
<dbReference type="RefSeq" id="WP_134361985.1">
    <property type="nucleotide sequence ID" value="NZ_SOGJ01000006.1"/>
</dbReference>
<evidence type="ECO:0000256" key="3">
    <source>
        <dbReference type="ARBA" id="ARBA00023163"/>
    </source>
</evidence>
<keyword evidence="3" id="KW-0804">Transcription</keyword>
<dbReference type="Pfam" id="PF00455">
    <property type="entry name" value="DeoRC"/>
    <property type="match status" value="1"/>
</dbReference>
<evidence type="ECO:0000313" key="6">
    <source>
        <dbReference type="EMBL" id="TFD01342.1"/>
    </source>
</evidence>
<dbReference type="PANTHER" id="PTHR30363:SF44">
    <property type="entry name" value="AGA OPERON TRANSCRIPTIONAL REPRESSOR-RELATED"/>
    <property type="match status" value="1"/>
</dbReference>
<sequence length="275" mass="29619">MSAQPMRYTGAPERRAAIVEVLRATGFASISVLSQRLSVSEMTVRRDVRRLQEDGEAVAVHGGVRLRLAETDDDPNAPGYNGRESARNAAKRTVGRSAAACVLPDDVIAIDAGTTTIELARALSSDFHGTVISHSLPVINRLLEQPAVTVIALGGDLHRASRALVGSSTVEMAHRYRVRTFYLAAAAVDERGVYASADVERLVKLELMDIADRVVLLIDHGKFSARGPVFLCDWGRLSAVVTDRQPPAGIAERLQADGIEIVLPNESERTNAAAF</sequence>
<dbReference type="Gene3D" id="1.10.10.10">
    <property type="entry name" value="Winged helix-like DNA-binding domain superfamily/Winged helix DNA-binding domain"/>
    <property type="match status" value="1"/>
</dbReference>
<keyword evidence="1" id="KW-0805">Transcription regulation</keyword>
<dbReference type="PROSITE" id="PS00894">
    <property type="entry name" value="HTH_DEOR_1"/>
    <property type="match status" value="1"/>
</dbReference>
<dbReference type="SUPFAM" id="SSF100950">
    <property type="entry name" value="NagB/RpiA/CoA transferase-like"/>
    <property type="match status" value="1"/>
</dbReference>
<keyword evidence="2" id="KW-0238">DNA-binding</keyword>
<reference evidence="6 7" key="1">
    <citation type="submission" date="2019-03" db="EMBL/GenBank/DDBJ databases">
        <title>Genomics of glacier-inhabiting Cryobacterium strains.</title>
        <authorList>
            <person name="Liu Q."/>
            <person name="Xin Y.-H."/>
        </authorList>
    </citation>
    <scope>NUCLEOTIDE SEQUENCE [LARGE SCALE GENOMIC DNA]</scope>
    <source>
        <strain evidence="6 7">TMT4-23</strain>
    </source>
</reference>
<name>A0ABY2JCC8_9MICO</name>
<protein>
    <submittedName>
        <fullName evidence="6">DeoR/GlpR transcriptional regulator</fullName>
    </submittedName>
</protein>
<proteinExistence type="predicted"/>
<organism evidence="6 7">
    <name type="scientific">Cryobacterium breve</name>
    <dbReference type="NCBI Taxonomy" id="1259258"/>
    <lineage>
        <taxon>Bacteria</taxon>
        <taxon>Bacillati</taxon>
        <taxon>Actinomycetota</taxon>
        <taxon>Actinomycetes</taxon>
        <taxon>Micrococcales</taxon>
        <taxon>Microbacteriaceae</taxon>
        <taxon>Cryobacterium</taxon>
    </lineage>
</organism>
<dbReference type="InterPro" id="IPR018356">
    <property type="entry name" value="Tscrpt_reg_HTH_DeoR_CS"/>
</dbReference>
<feature type="domain" description="HTH deoR-type" evidence="5">
    <location>
        <begin position="11"/>
        <end position="66"/>
    </location>
</feature>
<evidence type="ECO:0000313" key="7">
    <source>
        <dbReference type="Proteomes" id="UP000298355"/>
    </source>
</evidence>
<dbReference type="Proteomes" id="UP000298355">
    <property type="component" value="Unassembled WGS sequence"/>
</dbReference>
<dbReference type="PANTHER" id="PTHR30363">
    <property type="entry name" value="HTH-TYPE TRANSCRIPTIONAL REGULATOR SRLR-RELATED"/>
    <property type="match status" value="1"/>
</dbReference>
<feature type="region of interest" description="Disordered" evidence="4">
    <location>
        <begin position="69"/>
        <end position="88"/>
    </location>
</feature>
<keyword evidence="7" id="KW-1185">Reference proteome</keyword>
<gene>
    <name evidence="6" type="ORF">E3O65_01445</name>
</gene>
<dbReference type="PROSITE" id="PS51000">
    <property type="entry name" value="HTH_DEOR_2"/>
    <property type="match status" value="1"/>
</dbReference>
<dbReference type="InterPro" id="IPR050313">
    <property type="entry name" value="Carb_Metab_HTH_regulators"/>
</dbReference>
<dbReference type="Pfam" id="PF08220">
    <property type="entry name" value="HTH_DeoR"/>
    <property type="match status" value="1"/>
</dbReference>
<dbReference type="InterPro" id="IPR036388">
    <property type="entry name" value="WH-like_DNA-bd_sf"/>
</dbReference>
<dbReference type="InterPro" id="IPR001034">
    <property type="entry name" value="DeoR_HTH"/>
</dbReference>
<dbReference type="SUPFAM" id="SSF46785">
    <property type="entry name" value="Winged helix' DNA-binding domain"/>
    <property type="match status" value="1"/>
</dbReference>
<evidence type="ECO:0000256" key="1">
    <source>
        <dbReference type="ARBA" id="ARBA00023015"/>
    </source>
</evidence>
<comment type="caution">
    <text evidence="6">The sequence shown here is derived from an EMBL/GenBank/DDBJ whole genome shotgun (WGS) entry which is preliminary data.</text>
</comment>
<dbReference type="SMART" id="SM01134">
    <property type="entry name" value="DeoRC"/>
    <property type="match status" value="1"/>
</dbReference>
<dbReference type="InterPro" id="IPR036390">
    <property type="entry name" value="WH_DNA-bd_sf"/>
</dbReference>
<accession>A0ABY2JCC8</accession>
<dbReference type="InterPro" id="IPR037171">
    <property type="entry name" value="NagB/RpiA_transferase-like"/>
</dbReference>
<dbReference type="EMBL" id="SOGJ01000006">
    <property type="protein sequence ID" value="TFD01342.1"/>
    <property type="molecule type" value="Genomic_DNA"/>
</dbReference>
<dbReference type="SMART" id="SM00420">
    <property type="entry name" value="HTH_DEOR"/>
    <property type="match status" value="1"/>
</dbReference>
<evidence type="ECO:0000259" key="5">
    <source>
        <dbReference type="PROSITE" id="PS51000"/>
    </source>
</evidence>
<dbReference type="InterPro" id="IPR014036">
    <property type="entry name" value="DeoR-like_C"/>
</dbReference>
<evidence type="ECO:0000256" key="4">
    <source>
        <dbReference type="SAM" id="MobiDB-lite"/>
    </source>
</evidence>